<keyword evidence="2" id="KW-0067">ATP-binding</keyword>
<name>A0A8H6XV76_9AGAR</name>
<dbReference type="Pfam" id="PF15288">
    <property type="entry name" value="zf-CCHC_6"/>
    <property type="match status" value="1"/>
</dbReference>
<dbReference type="GO" id="GO:0004386">
    <property type="term" value="F:helicase activity"/>
    <property type="evidence" value="ECO:0007669"/>
    <property type="project" value="UniProtKB-KW"/>
</dbReference>
<dbReference type="InterPro" id="IPR041670">
    <property type="entry name" value="Znf-CCHC_6"/>
</dbReference>
<comment type="caution">
    <text evidence="2">The sequence shown here is derived from an EMBL/GenBank/DDBJ whole genome shotgun (WGS) entry which is preliminary data.</text>
</comment>
<proteinExistence type="predicted"/>
<evidence type="ECO:0000313" key="3">
    <source>
        <dbReference type="Proteomes" id="UP000620124"/>
    </source>
</evidence>
<dbReference type="EMBL" id="JACAZI010000012">
    <property type="protein sequence ID" value="KAF7347029.1"/>
    <property type="molecule type" value="Genomic_DNA"/>
</dbReference>
<keyword evidence="2" id="KW-0547">Nucleotide-binding</keyword>
<organism evidence="2 3">
    <name type="scientific">Mycena venus</name>
    <dbReference type="NCBI Taxonomy" id="2733690"/>
    <lineage>
        <taxon>Eukaryota</taxon>
        <taxon>Fungi</taxon>
        <taxon>Dikarya</taxon>
        <taxon>Basidiomycota</taxon>
        <taxon>Agaricomycotina</taxon>
        <taxon>Agaricomycetes</taxon>
        <taxon>Agaricomycetidae</taxon>
        <taxon>Agaricales</taxon>
        <taxon>Marasmiineae</taxon>
        <taxon>Mycenaceae</taxon>
        <taxon>Mycena</taxon>
    </lineage>
</organism>
<accession>A0A8H6XV76</accession>
<keyword evidence="3" id="KW-1185">Reference proteome</keyword>
<dbReference type="OrthoDB" id="2803597at2759"/>
<reference evidence="2" key="1">
    <citation type="submission" date="2020-05" db="EMBL/GenBank/DDBJ databases">
        <title>Mycena genomes resolve the evolution of fungal bioluminescence.</title>
        <authorList>
            <person name="Tsai I.J."/>
        </authorList>
    </citation>
    <scope>NUCLEOTIDE SEQUENCE</scope>
    <source>
        <strain evidence="2">CCC161011</strain>
    </source>
</reference>
<gene>
    <name evidence="2" type="ORF">MVEN_01456500</name>
</gene>
<evidence type="ECO:0000313" key="2">
    <source>
        <dbReference type="EMBL" id="KAF7347029.1"/>
    </source>
</evidence>
<keyword evidence="2" id="KW-0378">Hydrolase</keyword>
<evidence type="ECO:0000259" key="1">
    <source>
        <dbReference type="Pfam" id="PF15288"/>
    </source>
</evidence>
<keyword evidence="2" id="KW-0347">Helicase</keyword>
<dbReference type="Proteomes" id="UP000620124">
    <property type="component" value="Unassembled WGS sequence"/>
</dbReference>
<dbReference type="AlphaFoldDB" id="A0A8H6XV76"/>
<sequence>MALRNALYVFRKDRTTEVLGPFSFRKHGAGAIMSDDVLDRIADCAHFHKIQTTADLLKETSWHRVVEDGAKVLSLILQHHPIPLPPPLPLLSIPGTPLRTITAFNNPSPASSSTPKNRKCSKCGLFGHIASNRKCAMYTARASRPNRTGVENTLPTPTTPASALSTPAAAILYQFTPSAVAVTPRPMPRPLTFSPHTRSSSQSTYYISILAFPCCATTYGDDTFHFPNRDTA</sequence>
<protein>
    <submittedName>
        <fullName evidence="2">ATP-dependent DNA helicase RecQ</fullName>
    </submittedName>
</protein>
<feature type="domain" description="Zinc knuckle" evidence="1">
    <location>
        <begin position="118"/>
        <end position="145"/>
    </location>
</feature>